<organism evidence="1 2">
    <name type="scientific">Antarcticirhabdus aurantiaca</name>
    <dbReference type="NCBI Taxonomy" id="2606717"/>
    <lineage>
        <taxon>Bacteria</taxon>
        <taxon>Pseudomonadati</taxon>
        <taxon>Pseudomonadota</taxon>
        <taxon>Alphaproteobacteria</taxon>
        <taxon>Hyphomicrobiales</taxon>
        <taxon>Aurantimonadaceae</taxon>
        <taxon>Antarcticirhabdus</taxon>
    </lineage>
</organism>
<protein>
    <submittedName>
        <fullName evidence="1">Uncharacterized protein</fullName>
    </submittedName>
</protein>
<keyword evidence="2" id="KW-1185">Reference proteome</keyword>
<evidence type="ECO:0000313" key="1">
    <source>
        <dbReference type="EMBL" id="WAJ26885.1"/>
    </source>
</evidence>
<sequence>MSAWGFPQWILAVLIAIELSLAFILDGQPRPNYSACRHGLAVAILLVLLWWGGFWS</sequence>
<dbReference type="EMBL" id="CP113520">
    <property type="protein sequence ID" value="WAJ26885.1"/>
    <property type="molecule type" value="Genomic_DNA"/>
</dbReference>
<name>A0ACD4NJ59_9HYPH</name>
<dbReference type="Proteomes" id="UP001163223">
    <property type="component" value="Chromosome"/>
</dbReference>
<evidence type="ECO:0000313" key="2">
    <source>
        <dbReference type="Proteomes" id="UP001163223"/>
    </source>
</evidence>
<gene>
    <name evidence="1" type="ORF">OXU80_18725</name>
</gene>
<accession>A0ACD4NJ59</accession>
<proteinExistence type="predicted"/>
<reference evidence="1" key="1">
    <citation type="submission" date="2022-11" db="EMBL/GenBank/DDBJ databases">
        <title>beta-Carotene-producing bacterium, Jeongeuplla avenae sp. nov., alleviates the salt stress of Arabidopsis seedlings.</title>
        <authorList>
            <person name="Jiang L."/>
            <person name="Lee J."/>
        </authorList>
    </citation>
    <scope>NUCLEOTIDE SEQUENCE</scope>
    <source>
        <strain evidence="1">DY_R2A_6</strain>
    </source>
</reference>